<keyword evidence="2" id="KW-1185">Reference proteome</keyword>
<dbReference type="EMBL" id="CAUYUJ010001113">
    <property type="protein sequence ID" value="CAK0794247.1"/>
    <property type="molecule type" value="Genomic_DNA"/>
</dbReference>
<evidence type="ECO:0000313" key="1">
    <source>
        <dbReference type="EMBL" id="CAK0794247.1"/>
    </source>
</evidence>
<proteinExistence type="predicted"/>
<name>A0ABN9PQU2_9DINO</name>
<gene>
    <name evidence="1" type="ORF">PCOR1329_LOCUS4310</name>
</gene>
<accession>A0ABN9PQU2</accession>
<reference evidence="1" key="1">
    <citation type="submission" date="2023-10" db="EMBL/GenBank/DDBJ databases">
        <authorList>
            <person name="Chen Y."/>
            <person name="Shah S."/>
            <person name="Dougan E. K."/>
            <person name="Thang M."/>
            <person name="Chan C."/>
        </authorList>
    </citation>
    <scope>NUCLEOTIDE SEQUENCE [LARGE SCALE GENOMIC DNA]</scope>
</reference>
<comment type="caution">
    <text evidence="1">The sequence shown here is derived from an EMBL/GenBank/DDBJ whole genome shotgun (WGS) entry which is preliminary data.</text>
</comment>
<organism evidence="1 2">
    <name type="scientific">Prorocentrum cordatum</name>
    <dbReference type="NCBI Taxonomy" id="2364126"/>
    <lineage>
        <taxon>Eukaryota</taxon>
        <taxon>Sar</taxon>
        <taxon>Alveolata</taxon>
        <taxon>Dinophyceae</taxon>
        <taxon>Prorocentrales</taxon>
        <taxon>Prorocentraceae</taxon>
        <taxon>Prorocentrum</taxon>
    </lineage>
</organism>
<protein>
    <submittedName>
        <fullName evidence="1">Uncharacterized protein</fullName>
    </submittedName>
</protein>
<evidence type="ECO:0000313" key="2">
    <source>
        <dbReference type="Proteomes" id="UP001189429"/>
    </source>
</evidence>
<sequence length="113" mass="11731">MVSSCTTPTRTFVASRMSRELLLFEARGDIASTTPSGIMCSSMDLASVHRSSTSCAGSTKCSNGMMVGSSTRRTSTIRTRCSSCSHALSIASSTGSSILSDTRMASTGNLTSL</sequence>
<dbReference type="Proteomes" id="UP001189429">
    <property type="component" value="Unassembled WGS sequence"/>
</dbReference>